<proteinExistence type="predicted"/>
<name>A0AAU8HZR5_9CAUD</name>
<sequence length="100" mass="11689">MDFTHTTLIGELRGFYNGEAFCAAFHDDDMSVEWKQLEFILEKANTMLDFDHVEWYVGNSVKVVGLDRNQIIDLDCKLINFQFGNKIPLERQLQLVCEEK</sequence>
<reference evidence="1" key="1">
    <citation type="submission" date="2024-06" db="EMBL/GenBank/DDBJ databases">
        <title>High activity and specificity of bacteriophage cocktails against carbapenem-resistant Klebsiella pneumoniae belonging to high-risk clones CG258 and ST307.</title>
        <authorList>
            <person name="Jimenez Quiceno J."/>
            <person name="Salazar Ospina L."/>
            <person name="Tellez Carrasquilla S."/>
        </authorList>
    </citation>
    <scope>NUCLEOTIDE SEQUENCE</scope>
</reference>
<protein>
    <submittedName>
        <fullName evidence="1">Uncharacterized protein</fullName>
    </submittedName>
</protein>
<organism evidence="1">
    <name type="scientific">Klebsiella phage FKP3</name>
    <dbReference type="NCBI Taxonomy" id="3231233"/>
    <lineage>
        <taxon>Viruses</taxon>
        <taxon>Duplodnaviria</taxon>
        <taxon>Heunggongvirae</taxon>
        <taxon>Uroviricota</taxon>
        <taxon>Caudoviricetes</taxon>
        <taxon>Stephanstirmvirinae</taxon>
        <taxon>Justusliebigvirus</taxon>
    </lineage>
</organism>
<dbReference type="EMBL" id="PP895363">
    <property type="protein sequence ID" value="XCI78117.1"/>
    <property type="molecule type" value="Genomic_DNA"/>
</dbReference>
<accession>A0AAU8HZR5</accession>
<evidence type="ECO:0000313" key="1">
    <source>
        <dbReference type="EMBL" id="XCI78117.1"/>
    </source>
</evidence>